<evidence type="ECO:0000313" key="2">
    <source>
        <dbReference type="Proteomes" id="UP001217089"/>
    </source>
</evidence>
<gene>
    <name evidence="1" type="ORF">KUTeg_001596</name>
</gene>
<accession>A0ABQ9FRW4</accession>
<evidence type="ECO:0000313" key="1">
    <source>
        <dbReference type="EMBL" id="KAJ8320009.1"/>
    </source>
</evidence>
<organism evidence="1 2">
    <name type="scientific">Tegillarca granosa</name>
    <name type="common">Malaysian cockle</name>
    <name type="synonym">Anadara granosa</name>
    <dbReference type="NCBI Taxonomy" id="220873"/>
    <lineage>
        <taxon>Eukaryota</taxon>
        <taxon>Metazoa</taxon>
        <taxon>Spiralia</taxon>
        <taxon>Lophotrochozoa</taxon>
        <taxon>Mollusca</taxon>
        <taxon>Bivalvia</taxon>
        <taxon>Autobranchia</taxon>
        <taxon>Pteriomorphia</taxon>
        <taxon>Arcoida</taxon>
        <taxon>Arcoidea</taxon>
        <taxon>Arcidae</taxon>
        <taxon>Tegillarca</taxon>
    </lineage>
</organism>
<comment type="caution">
    <text evidence="1">The sequence shown here is derived from an EMBL/GenBank/DDBJ whole genome shotgun (WGS) entry which is preliminary data.</text>
</comment>
<name>A0ABQ9FRW4_TEGGR</name>
<proteinExistence type="predicted"/>
<dbReference type="EMBL" id="JARBDR010000141">
    <property type="protein sequence ID" value="KAJ8320009.1"/>
    <property type="molecule type" value="Genomic_DNA"/>
</dbReference>
<dbReference type="Proteomes" id="UP001217089">
    <property type="component" value="Unassembled WGS sequence"/>
</dbReference>
<protein>
    <submittedName>
        <fullName evidence="1">Uncharacterized protein</fullName>
    </submittedName>
</protein>
<keyword evidence="2" id="KW-1185">Reference proteome</keyword>
<sequence>MQEMKYIFMCFHCASKLEYKFWKTFIELGKERFSMKLKKMEEIGQSFDSVCYSSVIILDLDFISNVLRFKTIIEYSGLNHYYFTGYIDKHK</sequence>
<reference evidence="1 2" key="1">
    <citation type="submission" date="2022-12" db="EMBL/GenBank/DDBJ databases">
        <title>Chromosome-level genome of Tegillarca granosa.</title>
        <authorList>
            <person name="Kim J."/>
        </authorList>
    </citation>
    <scope>NUCLEOTIDE SEQUENCE [LARGE SCALE GENOMIC DNA]</scope>
    <source>
        <strain evidence="1">Teg-2019</strain>
        <tissue evidence="1">Adductor muscle</tissue>
    </source>
</reference>